<accession>A0A3G8LY05</accession>
<dbReference type="Pfam" id="PF04116">
    <property type="entry name" value="FA_hydroxylase"/>
    <property type="match status" value="1"/>
</dbReference>
<dbReference type="OrthoDB" id="9770329at2"/>
<evidence type="ECO:0000259" key="6">
    <source>
        <dbReference type="Pfam" id="PF04116"/>
    </source>
</evidence>
<evidence type="ECO:0000313" key="7">
    <source>
        <dbReference type="EMBL" id="AZG74297.1"/>
    </source>
</evidence>
<protein>
    <submittedName>
        <fullName evidence="7">Sterol desaturase family protein</fullName>
    </submittedName>
</protein>
<dbReference type="GO" id="GO:0008610">
    <property type="term" value="P:lipid biosynthetic process"/>
    <property type="evidence" value="ECO:0007669"/>
    <property type="project" value="InterPro"/>
</dbReference>
<evidence type="ECO:0000313" key="8">
    <source>
        <dbReference type="Proteomes" id="UP000278035"/>
    </source>
</evidence>
<dbReference type="GO" id="GO:0016020">
    <property type="term" value="C:membrane"/>
    <property type="evidence" value="ECO:0007669"/>
    <property type="project" value="UniProtKB-SubCell"/>
</dbReference>
<keyword evidence="3 5" id="KW-1133">Transmembrane helix</keyword>
<evidence type="ECO:0000256" key="5">
    <source>
        <dbReference type="SAM" id="Phobius"/>
    </source>
</evidence>
<comment type="subcellular location">
    <subcellularLocation>
        <location evidence="1">Membrane</location>
    </subcellularLocation>
</comment>
<gene>
    <name evidence="7" type="ORF">EGC82_16995</name>
</gene>
<dbReference type="GO" id="GO:0005506">
    <property type="term" value="F:iron ion binding"/>
    <property type="evidence" value="ECO:0007669"/>
    <property type="project" value="InterPro"/>
</dbReference>
<dbReference type="InterPro" id="IPR006694">
    <property type="entry name" value="Fatty_acid_hydroxylase"/>
</dbReference>
<dbReference type="KEGG" id="slj:EGC82_16995"/>
<dbReference type="RefSeq" id="WP_124731807.1">
    <property type="nucleotide sequence ID" value="NZ_CBCSKC010000032.1"/>
</dbReference>
<dbReference type="Proteomes" id="UP000278035">
    <property type="component" value="Chromosome"/>
</dbReference>
<reference evidence="8" key="1">
    <citation type="submission" date="2018-11" db="EMBL/GenBank/DDBJ databases">
        <title>Shewanella sp. M2.</title>
        <authorList>
            <person name="Hwang Y.J."/>
            <person name="Hwang C.Y."/>
        </authorList>
    </citation>
    <scope>NUCLEOTIDE SEQUENCE [LARGE SCALE GENOMIC DNA]</scope>
    <source>
        <strain evidence="8">LMG 19866</strain>
    </source>
</reference>
<dbReference type="InterPro" id="IPR050307">
    <property type="entry name" value="Sterol_Desaturase_Related"/>
</dbReference>
<evidence type="ECO:0000256" key="4">
    <source>
        <dbReference type="ARBA" id="ARBA00023136"/>
    </source>
</evidence>
<evidence type="ECO:0000256" key="2">
    <source>
        <dbReference type="ARBA" id="ARBA00022692"/>
    </source>
</evidence>
<keyword evidence="2 5" id="KW-0812">Transmembrane</keyword>
<dbReference type="AlphaFoldDB" id="A0A3G8LY05"/>
<keyword evidence="4 5" id="KW-0472">Membrane</keyword>
<dbReference type="PANTHER" id="PTHR11863">
    <property type="entry name" value="STEROL DESATURASE"/>
    <property type="match status" value="1"/>
</dbReference>
<feature type="domain" description="Fatty acid hydroxylase" evidence="6">
    <location>
        <begin position="95"/>
        <end position="230"/>
    </location>
</feature>
<proteinExistence type="predicted"/>
<feature type="transmembrane region" description="Helical" evidence="5">
    <location>
        <begin position="6"/>
        <end position="27"/>
    </location>
</feature>
<feature type="transmembrane region" description="Helical" evidence="5">
    <location>
        <begin position="48"/>
        <end position="75"/>
    </location>
</feature>
<evidence type="ECO:0000256" key="3">
    <source>
        <dbReference type="ARBA" id="ARBA00022989"/>
    </source>
</evidence>
<organism evidence="7 8">
    <name type="scientific">Shewanella livingstonensis</name>
    <dbReference type="NCBI Taxonomy" id="150120"/>
    <lineage>
        <taxon>Bacteria</taxon>
        <taxon>Pseudomonadati</taxon>
        <taxon>Pseudomonadota</taxon>
        <taxon>Gammaproteobacteria</taxon>
        <taxon>Alteromonadales</taxon>
        <taxon>Shewanellaceae</taxon>
        <taxon>Shewanella</taxon>
    </lineage>
</organism>
<dbReference type="GO" id="GO:0016491">
    <property type="term" value="F:oxidoreductase activity"/>
    <property type="evidence" value="ECO:0007669"/>
    <property type="project" value="InterPro"/>
</dbReference>
<dbReference type="EMBL" id="CP034015">
    <property type="protein sequence ID" value="AZG74297.1"/>
    <property type="molecule type" value="Genomic_DNA"/>
</dbReference>
<name>A0A3G8LY05_9GAMM</name>
<feature type="transmembrane region" description="Helical" evidence="5">
    <location>
        <begin position="87"/>
        <end position="106"/>
    </location>
</feature>
<sequence length="271" mass="30712">MIDDMAAIRLGVFIAILALMMSLEWLFPARKLTKTPQTATMATRWLGNFGLLMISSLIARLILPLGLAGFALYATNQQWGLLHYLSLPLWLNIGVSILLLDMLIYWQHRLFHRIPSLWRLHKVHHADRHVDSSTALRFHPIEIIASLGIKAFAIVVLGIPAEAVILFEILLNGFAIFNHANIRLPANVEKLARLVLVTQVLHRIHHSQLMAESNTNFGFSIIWWDKLFGTYTAQASKPDALIDIGLTQYPNAKQNAWLNGLLWMPFSNKNK</sequence>
<feature type="transmembrane region" description="Helical" evidence="5">
    <location>
        <begin position="151"/>
        <end position="177"/>
    </location>
</feature>
<keyword evidence="8" id="KW-1185">Reference proteome</keyword>
<evidence type="ECO:0000256" key="1">
    <source>
        <dbReference type="ARBA" id="ARBA00004370"/>
    </source>
</evidence>